<feature type="region of interest" description="Disordered" evidence="1">
    <location>
        <begin position="239"/>
        <end position="265"/>
    </location>
</feature>
<evidence type="ECO:0000313" key="2">
    <source>
        <dbReference type="EMBL" id="QBK86988.1"/>
    </source>
</evidence>
<accession>A0A481YUW9</accession>
<protein>
    <submittedName>
        <fullName evidence="2">Uncharacterized protein</fullName>
    </submittedName>
</protein>
<dbReference type="Gene3D" id="1.25.40.180">
    <property type="match status" value="1"/>
</dbReference>
<dbReference type="EMBL" id="MK500339">
    <property type="protein sequence ID" value="QBK86988.1"/>
    <property type="molecule type" value="Genomic_DNA"/>
</dbReference>
<name>A0A481YUW9_9VIRU</name>
<evidence type="ECO:0000256" key="1">
    <source>
        <dbReference type="SAM" id="MobiDB-lite"/>
    </source>
</evidence>
<gene>
    <name evidence="2" type="ORF">LCMAC103_03320</name>
</gene>
<reference evidence="2" key="1">
    <citation type="journal article" date="2019" name="MBio">
        <title>Virus Genomes from Deep Sea Sediments Expand the Ocean Megavirome and Support Independent Origins of Viral Gigantism.</title>
        <authorList>
            <person name="Backstrom D."/>
            <person name="Yutin N."/>
            <person name="Jorgensen S.L."/>
            <person name="Dharamshi J."/>
            <person name="Homa F."/>
            <person name="Zaremba-Niedwiedzka K."/>
            <person name="Spang A."/>
            <person name="Wolf Y.I."/>
            <person name="Koonin E.V."/>
            <person name="Ettema T.J."/>
        </authorList>
    </citation>
    <scope>NUCLEOTIDE SEQUENCE</scope>
</reference>
<sequence length="265" mass="27841">MIAKKTRAILNRIAEANRVELLSKFAGVMREVQSAPQLAEVVNVVLTYATREVAGHAITDHLVANCASVCAEVWGVTVAGDRSTIPATFRQQLTAKLSADFRALLAQAVAGTLGDGEKTRLLHVAKFLGALHAKNCISGAALTAHVQAALDFLRVDVNVDVVAVVHEMAPVAAPLLGPTARTQLAGLVADERRRAALADLTGQIGRDPAAVVIDLLPLNGATWMETLLLNINAVLAKTPHSPRPDPATAPGLRGGARYAGCRSHT</sequence>
<organism evidence="2">
    <name type="scientific">Marseillevirus LCMAC103</name>
    <dbReference type="NCBI Taxonomy" id="2506604"/>
    <lineage>
        <taxon>Viruses</taxon>
        <taxon>Varidnaviria</taxon>
        <taxon>Bamfordvirae</taxon>
        <taxon>Nucleocytoviricota</taxon>
        <taxon>Megaviricetes</taxon>
        <taxon>Pimascovirales</taxon>
        <taxon>Pimascovirales incertae sedis</taxon>
        <taxon>Marseilleviridae</taxon>
    </lineage>
</organism>
<proteinExistence type="predicted"/>